<protein>
    <submittedName>
        <fullName evidence="1">Uncharacterized protein</fullName>
    </submittedName>
</protein>
<dbReference type="Proteomes" id="UP001626550">
    <property type="component" value="Unassembled WGS sequence"/>
</dbReference>
<keyword evidence="2" id="KW-1185">Reference proteome</keyword>
<name>A0ABD2Q0Q7_9PLAT</name>
<reference evidence="1 2" key="1">
    <citation type="submission" date="2024-11" db="EMBL/GenBank/DDBJ databases">
        <title>Adaptive evolution of stress response genes in parasites aligns with host niche diversity.</title>
        <authorList>
            <person name="Hahn C."/>
            <person name="Resl P."/>
        </authorList>
    </citation>
    <scope>NUCLEOTIDE SEQUENCE [LARGE SCALE GENOMIC DNA]</scope>
    <source>
        <strain evidence="1">EGGRZ-B1_66</strain>
        <tissue evidence="1">Body</tissue>
    </source>
</reference>
<sequence>MNYLGIVNNSHGNALKTKNSLTNAFIKNKKYLQAEEMIRQLTTPESDPLQSLWVIADNPSALSFDLTEWVRKHHLDTLVSI</sequence>
<dbReference type="EMBL" id="JBJKFK010001596">
    <property type="protein sequence ID" value="KAL3312687.1"/>
    <property type="molecule type" value="Genomic_DNA"/>
</dbReference>
<gene>
    <name evidence="1" type="ORF">Ciccas_008716</name>
</gene>
<dbReference type="AlphaFoldDB" id="A0ABD2Q0Q7"/>
<evidence type="ECO:0000313" key="2">
    <source>
        <dbReference type="Proteomes" id="UP001626550"/>
    </source>
</evidence>
<accession>A0ABD2Q0Q7</accession>
<proteinExistence type="predicted"/>
<evidence type="ECO:0000313" key="1">
    <source>
        <dbReference type="EMBL" id="KAL3312687.1"/>
    </source>
</evidence>
<organism evidence="1 2">
    <name type="scientific">Cichlidogyrus casuarinus</name>
    <dbReference type="NCBI Taxonomy" id="1844966"/>
    <lineage>
        <taxon>Eukaryota</taxon>
        <taxon>Metazoa</taxon>
        <taxon>Spiralia</taxon>
        <taxon>Lophotrochozoa</taxon>
        <taxon>Platyhelminthes</taxon>
        <taxon>Monogenea</taxon>
        <taxon>Monopisthocotylea</taxon>
        <taxon>Dactylogyridea</taxon>
        <taxon>Ancyrocephalidae</taxon>
        <taxon>Cichlidogyrus</taxon>
    </lineage>
</organism>
<comment type="caution">
    <text evidence="1">The sequence shown here is derived from an EMBL/GenBank/DDBJ whole genome shotgun (WGS) entry which is preliminary data.</text>
</comment>